<organism evidence="1">
    <name type="scientific">invertebrate metagenome</name>
    <dbReference type="NCBI Taxonomy" id="1711999"/>
    <lineage>
        <taxon>unclassified sequences</taxon>
        <taxon>metagenomes</taxon>
        <taxon>organismal metagenomes</taxon>
    </lineage>
</organism>
<gene>
    <name evidence="1" type="ORF">CI610_03133</name>
</gene>
<dbReference type="AlphaFoldDB" id="A0A2H9T3X7"/>
<dbReference type="EMBL" id="NSIT01000320">
    <property type="protein sequence ID" value="PJE77935.1"/>
    <property type="molecule type" value="Genomic_DNA"/>
</dbReference>
<reference evidence="1" key="1">
    <citation type="journal article" date="2017" name="Appl. Environ. Microbiol.">
        <title>Molecular characterization of an Endozoicomonas-like organism causing infection in king scallop Pecten maximus L.</title>
        <authorList>
            <person name="Cano I."/>
            <person name="van Aerle R."/>
            <person name="Ross S."/>
            <person name="Verner-Jeffreys D.W."/>
            <person name="Paley R.K."/>
            <person name="Rimmer G."/>
            <person name="Ryder D."/>
            <person name="Hooper P."/>
            <person name="Stone D."/>
            <person name="Feist S.W."/>
        </authorList>
    </citation>
    <scope>NUCLEOTIDE SEQUENCE</scope>
</reference>
<protein>
    <submittedName>
        <fullName evidence="1">Uncharacterized protein</fullName>
    </submittedName>
</protein>
<sequence length="69" mass="8078">MTMRKIINAAGWTAAKPKYCHQDTNKVKRRNFCDELIMTNEQFNGVIFTDESTIQLHDIKQCTIDQLME</sequence>
<name>A0A2H9T3X7_9ZZZZ</name>
<evidence type="ECO:0000313" key="1">
    <source>
        <dbReference type="EMBL" id="PJE77935.1"/>
    </source>
</evidence>
<proteinExistence type="predicted"/>
<accession>A0A2H9T3X7</accession>
<comment type="caution">
    <text evidence="1">The sequence shown here is derived from an EMBL/GenBank/DDBJ whole genome shotgun (WGS) entry which is preliminary data.</text>
</comment>